<evidence type="ECO:0000313" key="2">
    <source>
        <dbReference type="Proteomes" id="UP000223906"/>
    </source>
</evidence>
<proteinExistence type="predicted"/>
<dbReference type="EMBL" id="KY629563">
    <property type="protein sequence ID" value="ARK07515.1"/>
    <property type="molecule type" value="Genomic_DNA"/>
</dbReference>
<keyword evidence="2" id="KW-1185">Reference proteome</keyword>
<reference evidence="1 2" key="1">
    <citation type="submission" date="2017-02" db="EMBL/GenBank/DDBJ databases">
        <title>The first characterized phage against a member of the ecologically important #sphingomonads reveals high dissimilarity against all other known phages.</title>
        <authorList>
            <person name="Nielsen T.K."/>
            <person name="Carstens A.B."/>
            <person name="Kot W."/>
            <person name="Lametsch R."/>
            <person name="Neve H."/>
            <person name="Hansen L.H."/>
        </authorList>
    </citation>
    <scope>NUCLEOTIDE SEQUENCE [LARGE SCALE GENOMIC DNA]</scope>
</reference>
<protein>
    <submittedName>
        <fullName evidence="1">Uncharacterized protein</fullName>
    </submittedName>
</protein>
<accession>A0A1W6DX87</accession>
<evidence type="ECO:0000313" key="1">
    <source>
        <dbReference type="EMBL" id="ARK07515.1"/>
    </source>
</evidence>
<dbReference type="Proteomes" id="UP000223906">
    <property type="component" value="Segment"/>
</dbReference>
<name>A0A1W6DX87_9CAUD</name>
<organism evidence="1 2">
    <name type="scientific">Sphingobium phage Lacusarx</name>
    <dbReference type="NCBI Taxonomy" id="1980139"/>
    <lineage>
        <taxon>Viruses</taxon>
        <taxon>Duplodnaviria</taxon>
        <taxon>Heunggongvirae</taxon>
        <taxon>Uroviricota</taxon>
        <taxon>Caudoviricetes</taxon>
        <taxon>Lacusarxvirus</taxon>
        <taxon>Lacusarxvirus lacusarx</taxon>
    </lineage>
</organism>
<gene>
    <name evidence="1" type="ORF">LAV_00140</name>
</gene>
<sequence>MTNTHPKGLRVAIKRHRHGWLGGSVHGTVREVIPRDTGACGYIVDGDDGAEYEIRNTKDIRAA</sequence>